<reference evidence="2" key="2">
    <citation type="submission" date="2020-07" db="EMBL/GenBank/DDBJ databases">
        <authorList>
            <person name="Vera ALvarez R."/>
            <person name="Arias-Moreno D.M."/>
            <person name="Jimenez-Jacinto V."/>
            <person name="Jimenez-Bremont J.F."/>
            <person name="Swaminathan K."/>
            <person name="Moose S.P."/>
            <person name="Guerrero-Gonzalez M.L."/>
            <person name="Marino-Ramirez L."/>
            <person name="Landsman D."/>
            <person name="Rodriguez-Kessler M."/>
            <person name="Delgado-Sanchez P."/>
        </authorList>
    </citation>
    <scope>NUCLEOTIDE SEQUENCE</scope>
    <source>
        <tissue evidence="2">Cladode</tissue>
    </source>
</reference>
<sequence length="101" mass="11036">MEAPARREATTTTEDQASDGVPVGGFPPPNFPPISTPTPDPSPKCTVLLVPPFSFSALVINFARCGVHKTQIRSLVLRVTYKIVLEIQIKYTSLLLKLLCK</sequence>
<organism evidence="2">
    <name type="scientific">Opuntia streptacantha</name>
    <name type="common">Prickly pear cactus</name>
    <name type="synonym">Opuntia cardona</name>
    <dbReference type="NCBI Taxonomy" id="393608"/>
    <lineage>
        <taxon>Eukaryota</taxon>
        <taxon>Viridiplantae</taxon>
        <taxon>Streptophyta</taxon>
        <taxon>Embryophyta</taxon>
        <taxon>Tracheophyta</taxon>
        <taxon>Spermatophyta</taxon>
        <taxon>Magnoliopsida</taxon>
        <taxon>eudicotyledons</taxon>
        <taxon>Gunneridae</taxon>
        <taxon>Pentapetalae</taxon>
        <taxon>Caryophyllales</taxon>
        <taxon>Cactineae</taxon>
        <taxon>Cactaceae</taxon>
        <taxon>Opuntioideae</taxon>
        <taxon>Opuntia</taxon>
    </lineage>
</organism>
<reference evidence="2" key="1">
    <citation type="journal article" date="2013" name="J. Plant Res.">
        <title>Effect of fungi and light on seed germination of three Opuntia species from semiarid lands of central Mexico.</title>
        <authorList>
            <person name="Delgado-Sanchez P."/>
            <person name="Jimenez-Bremont J.F."/>
            <person name="Guerrero-Gonzalez Mde L."/>
            <person name="Flores J."/>
        </authorList>
    </citation>
    <scope>NUCLEOTIDE SEQUENCE</scope>
    <source>
        <tissue evidence="2">Cladode</tissue>
    </source>
</reference>
<protein>
    <submittedName>
        <fullName evidence="2">Uncharacterized protein</fullName>
    </submittedName>
</protein>
<dbReference type="EMBL" id="GISG01027240">
    <property type="protein sequence ID" value="MBA4619913.1"/>
    <property type="molecule type" value="Transcribed_RNA"/>
</dbReference>
<evidence type="ECO:0000313" key="2">
    <source>
        <dbReference type="EMBL" id="MBA4619913.1"/>
    </source>
</evidence>
<name>A0A7C8YJU8_OPUST</name>
<evidence type="ECO:0000256" key="1">
    <source>
        <dbReference type="SAM" id="MobiDB-lite"/>
    </source>
</evidence>
<proteinExistence type="predicted"/>
<feature type="compositionally biased region" description="Pro residues" evidence="1">
    <location>
        <begin position="25"/>
        <end position="39"/>
    </location>
</feature>
<dbReference type="AlphaFoldDB" id="A0A7C8YJU8"/>
<accession>A0A7C8YJU8</accession>
<feature type="region of interest" description="Disordered" evidence="1">
    <location>
        <begin position="1"/>
        <end position="39"/>
    </location>
</feature>